<dbReference type="Gene3D" id="3.90.230.10">
    <property type="entry name" value="Creatinase/methionine aminopeptidase superfamily"/>
    <property type="match status" value="1"/>
</dbReference>
<evidence type="ECO:0000256" key="4">
    <source>
        <dbReference type="ARBA" id="ARBA00022801"/>
    </source>
</evidence>
<organism evidence="8 9">
    <name type="scientific">Patella caerulea</name>
    <name type="common">Rayed Mediterranean limpet</name>
    <dbReference type="NCBI Taxonomy" id="87958"/>
    <lineage>
        <taxon>Eukaryota</taxon>
        <taxon>Metazoa</taxon>
        <taxon>Spiralia</taxon>
        <taxon>Lophotrochozoa</taxon>
        <taxon>Mollusca</taxon>
        <taxon>Gastropoda</taxon>
        <taxon>Patellogastropoda</taxon>
        <taxon>Patelloidea</taxon>
        <taxon>Patellidae</taxon>
        <taxon>Patella</taxon>
    </lineage>
</organism>
<dbReference type="EMBL" id="JAZGQO010000008">
    <property type="protein sequence ID" value="KAK6179828.1"/>
    <property type="molecule type" value="Genomic_DNA"/>
</dbReference>
<comment type="caution">
    <text evidence="8">The sequence shown here is derived from an EMBL/GenBank/DDBJ whole genome shotgun (WGS) entry which is preliminary data.</text>
</comment>
<dbReference type="Proteomes" id="UP001347796">
    <property type="component" value="Unassembled WGS sequence"/>
</dbReference>
<accession>A0AAN8JTN8</accession>
<protein>
    <recommendedName>
        <fullName evidence="6">Methionine aminopeptidase</fullName>
        <ecNumber evidence="6">3.4.11.18</ecNumber>
    </recommendedName>
</protein>
<feature type="binding site" evidence="5">
    <location>
        <position position="187"/>
    </location>
    <ligand>
        <name>a divalent metal cation</name>
        <dbReference type="ChEBI" id="CHEBI:60240"/>
        <label>2</label>
        <note>catalytic</note>
    </ligand>
</feature>
<keyword evidence="9" id="KW-1185">Reference proteome</keyword>
<dbReference type="PROSITE" id="PS00680">
    <property type="entry name" value="MAP_1"/>
    <property type="match status" value="1"/>
</dbReference>
<feature type="domain" description="Peptidase M24" evidence="7">
    <location>
        <begin position="94"/>
        <end position="321"/>
    </location>
</feature>
<sequence>MCFYPNIFTTVFFLSGPSYSVLRNVWRLNKTRFIRSWMKKSSYHSPALVMPHTVSPVRPFPDHIPKPPYLTDPSCIAKAKSGDIEIKTASQINGMRAVCKLARNILNYTKSNLEIGMTTEDIDMIVYNKCIETQCYPSPLLYRGFPKCVCTSVNNVACHGIPDDRKLVNGDIINIDITVYFNGYHGDLSETYLIGQVDEEGQHLVSAARKCRDAGIAICKPGVKFSQIGKHISEEAGRQSVSVMPMFCGHGIGEYFHGPPDVIHFDSSYEDGTVMKEGMTFTIEPIISEGSDEIEILDDGWTAVSVDGSRSAQFEHTVLITSDGVEILTQ</sequence>
<keyword evidence="1 5" id="KW-0031">Aminopeptidase</keyword>
<feature type="binding site" evidence="5">
    <location>
        <position position="284"/>
    </location>
    <ligand>
        <name>a divalent metal cation</name>
        <dbReference type="ChEBI" id="CHEBI:60240"/>
        <label>2</label>
        <note>catalytic</note>
    </ligand>
</feature>
<keyword evidence="3 5" id="KW-0479">Metal-binding</keyword>
<dbReference type="GO" id="GO:0004239">
    <property type="term" value="F:initiator methionyl aminopeptidase activity"/>
    <property type="evidence" value="ECO:0007669"/>
    <property type="project" value="UniProtKB-UniRule"/>
</dbReference>
<dbReference type="GO" id="GO:0070006">
    <property type="term" value="F:metalloaminopeptidase activity"/>
    <property type="evidence" value="ECO:0007669"/>
    <property type="project" value="UniProtKB-UniRule"/>
</dbReference>
<evidence type="ECO:0000256" key="6">
    <source>
        <dbReference type="RuleBase" id="RU003653"/>
    </source>
</evidence>
<feature type="binding site" evidence="5">
    <location>
        <position position="315"/>
    </location>
    <ligand>
        <name>a divalent metal cation</name>
        <dbReference type="ChEBI" id="CHEBI:60240"/>
        <label>1</label>
    </ligand>
</feature>
<proteinExistence type="inferred from homology"/>
<dbReference type="PANTHER" id="PTHR43330">
    <property type="entry name" value="METHIONINE AMINOPEPTIDASE"/>
    <property type="match status" value="1"/>
</dbReference>
<dbReference type="InterPro" id="IPR036005">
    <property type="entry name" value="Creatinase/aminopeptidase-like"/>
</dbReference>
<comment type="cofactor">
    <cofactor evidence="5">
        <name>Co(2+)</name>
        <dbReference type="ChEBI" id="CHEBI:48828"/>
    </cofactor>
    <cofactor evidence="5">
        <name>Zn(2+)</name>
        <dbReference type="ChEBI" id="CHEBI:29105"/>
    </cofactor>
    <cofactor evidence="5">
        <name>Mn(2+)</name>
        <dbReference type="ChEBI" id="CHEBI:29035"/>
    </cofactor>
    <cofactor evidence="5">
        <name>Fe(2+)</name>
        <dbReference type="ChEBI" id="CHEBI:29033"/>
    </cofactor>
    <text evidence="5">Binds 2 divalent metal cations per subunit. Has a high-affinity and a low affinity metal-binding site. The true nature of the physiological cofactor is under debate. The enzyme is active with cobalt, zinc, manganese or divalent iron ions. Most likely, methionine aminopeptidases function as mononuclear Fe(2+)-metalloproteases under physiological conditions, and the catalytically relevant metal-binding site has been assigned to the histidine-containing high-affinity site.</text>
</comment>
<feature type="binding site" evidence="5">
    <location>
        <position position="257"/>
    </location>
    <ligand>
        <name>substrate</name>
    </ligand>
</feature>
<dbReference type="AlphaFoldDB" id="A0AAN8JTN8"/>
<reference evidence="8 9" key="1">
    <citation type="submission" date="2024-01" db="EMBL/GenBank/DDBJ databases">
        <title>The genome of the rayed Mediterranean limpet Patella caerulea (Linnaeus, 1758).</title>
        <authorList>
            <person name="Anh-Thu Weber A."/>
            <person name="Halstead-Nussloch G."/>
        </authorList>
    </citation>
    <scope>NUCLEOTIDE SEQUENCE [LARGE SCALE GENOMIC DNA]</scope>
    <source>
        <strain evidence="8">AATW-2023a</strain>
        <tissue evidence="8">Whole specimen</tissue>
    </source>
</reference>
<keyword evidence="2 5" id="KW-0645">Protease</keyword>
<dbReference type="EC" id="3.4.11.18" evidence="6"/>
<feature type="binding site" evidence="5">
    <location>
        <position position="187"/>
    </location>
    <ligand>
        <name>a divalent metal cation</name>
        <dbReference type="ChEBI" id="CHEBI:60240"/>
        <label>1</label>
    </ligand>
</feature>
<feature type="binding site" evidence="5">
    <location>
        <position position="159"/>
    </location>
    <ligand>
        <name>substrate</name>
    </ligand>
</feature>
<dbReference type="NCBIfam" id="TIGR00500">
    <property type="entry name" value="met_pdase_I"/>
    <property type="match status" value="1"/>
</dbReference>
<evidence type="ECO:0000259" key="7">
    <source>
        <dbReference type="Pfam" id="PF00557"/>
    </source>
</evidence>
<dbReference type="CDD" id="cd01086">
    <property type="entry name" value="MetAP1"/>
    <property type="match status" value="1"/>
</dbReference>
<feature type="binding site" evidence="5">
    <location>
        <position position="176"/>
    </location>
    <ligand>
        <name>a divalent metal cation</name>
        <dbReference type="ChEBI" id="CHEBI:60240"/>
        <label>1</label>
    </ligand>
</feature>
<comment type="function">
    <text evidence="6">Cotranslationally removes the N-terminal methionine from nascent proteins. The N-terminal methionine is often cleaved when the second residue in the primary sequence is small and uncharged (Met-Ala-, Cys, Gly, Pro, Ser, Thr, or Val).</text>
</comment>
<dbReference type="SUPFAM" id="SSF55920">
    <property type="entry name" value="Creatinase/aminopeptidase"/>
    <property type="match status" value="1"/>
</dbReference>
<feature type="binding site" evidence="5">
    <location>
        <position position="315"/>
    </location>
    <ligand>
        <name>a divalent metal cation</name>
        <dbReference type="ChEBI" id="CHEBI:60240"/>
        <label>2</label>
        <note>catalytic</note>
    </ligand>
</feature>
<dbReference type="GO" id="GO:0046872">
    <property type="term" value="F:metal ion binding"/>
    <property type="evidence" value="ECO:0007669"/>
    <property type="project" value="UniProtKB-UniRule"/>
</dbReference>
<dbReference type="PRINTS" id="PR00599">
    <property type="entry name" value="MAPEPTIDASE"/>
</dbReference>
<dbReference type="GO" id="GO:0006508">
    <property type="term" value="P:proteolysis"/>
    <property type="evidence" value="ECO:0007669"/>
    <property type="project" value="UniProtKB-KW"/>
</dbReference>
<evidence type="ECO:0000256" key="1">
    <source>
        <dbReference type="ARBA" id="ARBA00022438"/>
    </source>
</evidence>
<comment type="similarity">
    <text evidence="5">Belongs to the peptidase M24A family. Methionine aminopeptidase type 1 subfamily.</text>
</comment>
<evidence type="ECO:0000313" key="8">
    <source>
        <dbReference type="EMBL" id="KAK6179828.1"/>
    </source>
</evidence>
<dbReference type="HAMAP" id="MF_01974">
    <property type="entry name" value="MetAP_1"/>
    <property type="match status" value="1"/>
</dbReference>
<comment type="catalytic activity">
    <reaction evidence="5 6">
        <text>Release of N-terminal amino acids, preferentially methionine, from peptides and arylamides.</text>
        <dbReference type="EC" id="3.4.11.18"/>
    </reaction>
</comment>
<dbReference type="PANTHER" id="PTHR43330:SF8">
    <property type="entry name" value="METHIONINE AMINOPEPTIDASE 1D, MITOCHONDRIAL"/>
    <property type="match status" value="1"/>
</dbReference>
<evidence type="ECO:0000256" key="2">
    <source>
        <dbReference type="ARBA" id="ARBA00022670"/>
    </source>
</evidence>
<feature type="binding site" evidence="5">
    <location>
        <position position="250"/>
    </location>
    <ligand>
        <name>a divalent metal cation</name>
        <dbReference type="ChEBI" id="CHEBI:60240"/>
        <label>2</label>
        <note>catalytic</note>
    </ligand>
</feature>
<evidence type="ECO:0000313" key="9">
    <source>
        <dbReference type="Proteomes" id="UP001347796"/>
    </source>
</evidence>
<dbReference type="Pfam" id="PF00557">
    <property type="entry name" value="Peptidase_M24"/>
    <property type="match status" value="1"/>
</dbReference>
<dbReference type="InterPro" id="IPR001714">
    <property type="entry name" value="Pept_M24_MAP"/>
</dbReference>
<dbReference type="InterPro" id="IPR000994">
    <property type="entry name" value="Pept_M24"/>
</dbReference>
<dbReference type="InterPro" id="IPR002467">
    <property type="entry name" value="Pept_M24A_MAP1"/>
</dbReference>
<keyword evidence="4 5" id="KW-0378">Hydrolase</keyword>
<evidence type="ECO:0000256" key="3">
    <source>
        <dbReference type="ARBA" id="ARBA00022723"/>
    </source>
</evidence>
<evidence type="ECO:0000256" key="5">
    <source>
        <dbReference type="HAMAP-Rule" id="MF_03174"/>
    </source>
</evidence>
<name>A0AAN8JTN8_PATCE</name>
<gene>
    <name evidence="8" type="ORF">SNE40_012097</name>
</gene>